<protein>
    <submittedName>
        <fullName evidence="5">LacI family DNA-binding transcriptional regulator</fullName>
    </submittedName>
</protein>
<keyword evidence="2 5" id="KW-0238">DNA-binding</keyword>
<evidence type="ECO:0000256" key="2">
    <source>
        <dbReference type="ARBA" id="ARBA00023125"/>
    </source>
</evidence>
<dbReference type="PANTHER" id="PTHR30146:SF153">
    <property type="entry name" value="LACTOSE OPERON REPRESSOR"/>
    <property type="match status" value="1"/>
</dbReference>
<dbReference type="AlphaFoldDB" id="A0A7W3VYA4"/>
<keyword evidence="1" id="KW-0805">Transcription regulation</keyword>
<reference evidence="5 6" key="1">
    <citation type="submission" date="2020-08" db="EMBL/GenBank/DDBJ databases">
        <title>Amycolatopsis sp. nov. DR6-1 isolated from Dendrobium heterocarpum.</title>
        <authorList>
            <person name="Tedsree N."/>
            <person name="Kuncharoen N."/>
            <person name="Likhitwitayawuid K."/>
            <person name="Tanasupawat S."/>
        </authorList>
    </citation>
    <scope>NUCLEOTIDE SEQUENCE [LARGE SCALE GENOMIC DNA]</scope>
    <source>
        <strain evidence="5 6">DR6-1</strain>
    </source>
</reference>
<dbReference type="InterPro" id="IPR028082">
    <property type="entry name" value="Peripla_BP_I"/>
</dbReference>
<dbReference type="PANTHER" id="PTHR30146">
    <property type="entry name" value="LACI-RELATED TRANSCRIPTIONAL REPRESSOR"/>
    <property type="match status" value="1"/>
</dbReference>
<dbReference type="CDD" id="cd01392">
    <property type="entry name" value="HTH_LacI"/>
    <property type="match status" value="1"/>
</dbReference>
<dbReference type="EMBL" id="JACGZW010000006">
    <property type="protein sequence ID" value="MBB1155433.1"/>
    <property type="molecule type" value="Genomic_DNA"/>
</dbReference>
<dbReference type="Gene3D" id="1.10.260.40">
    <property type="entry name" value="lambda repressor-like DNA-binding domains"/>
    <property type="match status" value="1"/>
</dbReference>
<evidence type="ECO:0000313" key="6">
    <source>
        <dbReference type="Proteomes" id="UP000526734"/>
    </source>
</evidence>
<dbReference type="PROSITE" id="PS00356">
    <property type="entry name" value="HTH_LACI_1"/>
    <property type="match status" value="1"/>
</dbReference>
<dbReference type="Pfam" id="PF00356">
    <property type="entry name" value="LacI"/>
    <property type="match status" value="1"/>
</dbReference>
<evidence type="ECO:0000256" key="3">
    <source>
        <dbReference type="ARBA" id="ARBA00023163"/>
    </source>
</evidence>
<dbReference type="CDD" id="cd06267">
    <property type="entry name" value="PBP1_LacI_sugar_binding-like"/>
    <property type="match status" value="1"/>
</dbReference>
<evidence type="ECO:0000259" key="4">
    <source>
        <dbReference type="PROSITE" id="PS50932"/>
    </source>
</evidence>
<keyword evidence="3" id="KW-0804">Transcription</keyword>
<name>A0A7W3VYA4_9PSEU</name>
<dbReference type="Pfam" id="PF13377">
    <property type="entry name" value="Peripla_BP_3"/>
    <property type="match status" value="1"/>
</dbReference>
<dbReference type="Gene3D" id="3.40.50.2300">
    <property type="match status" value="2"/>
</dbReference>
<feature type="domain" description="HTH lacI-type" evidence="4">
    <location>
        <begin position="10"/>
        <end position="64"/>
    </location>
</feature>
<sequence>MPGRQGGNRVTLREVADHAQVSVATVSRVLAGNYPVAAETRHRVEQSIQALDYVANVHARALAGVAPRTVAFVLPDIRAQAFAHAAQGVEEAAAEHGALCLICTTQGDPEREHAVFQMLREQRASAVILIGGVVDDAEYRANITDLSRGLATADSRLVLCGRPPAGDIPAIEYANESGAYSITQHLISSGHRRILFLGGPSSGPATTTVADRLAGYRRALGHPGWVQPADFTRESGYQQLCARLPEDFTAVFAATDLVAAGARAALHAHGLRVPEDVSLVGYDDLELAEELGLTTVRVPYEDMGRAAVRLALSGREHSVLETSVVVRTSVAPL</sequence>
<dbReference type="InterPro" id="IPR046335">
    <property type="entry name" value="LacI/GalR-like_sensor"/>
</dbReference>
<dbReference type="PROSITE" id="PS50932">
    <property type="entry name" value="HTH_LACI_2"/>
    <property type="match status" value="1"/>
</dbReference>
<dbReference type="GO" id="GO:0003700">
    <property type="term" value="F:DNA-binding transcription factor activity"/>
    <property type="evidence" value="ECO:0007669"/>
    <property type="project" value="TreeGrafter"/>
</dbReference>
<dbReference type="SUPFAM" id="SSF53822">
    <property type="entry name" value="Periplasmic binding protein-like I"/>
    <property type="match status" value="1"/>
</dbReference>
<dbReference type="InterPro" id="IPR010982">
    <property type="entry name" value="Lambda_DNA-bd_dom_sf"/>
</dbReference>
<dbReference type="GO" id="GO:0000976">
    <property type="term" value="F:transcription cis-regulatory region binding"/>
    <property type="evidence" value="ECO:0007669"/>
    <property type="project" value="TreeGrafter"/>
</dbReference>
<comment type="caution">
    <text evidence="5">The sequence shown here is derived from an EMBL/GenBank/DDBJ whole genome shotgun (WGS) entry which is preliminary data.</text>
</comment>
<proteinExistence type="predicted"/>
<dbReference type="SMART" id="SM00354">
    <property type="entry name" value="HTH_LACI"/>
    <property type="match status" value="1"/>
</dbReference>
<evidence type="ECO:0000256" key="1">
    <source>
        <dbReference type="ARBA" id="ARBA00023015"/>
    </source>
</evidence>
<organism evidence="5 6">
    <name type="scientific">Amycolatopsis dendrobii</name>
    <dbReference type="NCBI Taxonomy" id="2760662"/>
    <lineage>
        <taxon>Bacteria</taxon>
        <taxon>Bacillati</taxon>
        <taxon>Actinomycetota</taxon>
        <taxon>Actinomycetes</taxon>
        <taxon>Pseudonocardiales</taxon>
        <taxon>Pseudonocardiaceae</taxon>
        <taxon>Amycolatopsis</taxon>
    </lineage>
</organism>
<dbReference type="InterPro" id="IPR000843">
    <property type="entry name" value="HTH_LacI"/>
</dbReference>
<accession>A0A7W3VYA4</accession>
<keyword evidence="6" id="KW-1185">Reference proteome</keyword>
<evidence type="ECO:0000313" key="5">
    <source>
        <dbReference type="EMBL" id="MBB1155433.1"/>
    </source>
</evidence>
<dbReference type="Proteomes" id="UP000526734">
    <property type="component" value="Unassembled WGS sequence"/>
</dbReference>
<dbReference type="SUPFAM" id="SSF47413">
    <property type="entry name" value="lambda repressor-like DNA-binding domains"/>
    <property type="match status" value="1"/>
</dbReference>
<gene>
    <name evidence="5" type="ORF">H4281_19995</name>
</gene>